<sequence>MDKEDQDQVLKQRDLDLNLQKEALTFRINNELKEINKNMDILINVNLKELKERDNFIKRFIETLDLQPIDDRLTTTTTTTTTSSLLE</sequence>
<name>A0A8J4PTZ9_9MYCE</name>
<protein>
    <submittedName>
        <fullName evidence="1">Uncharacterized protein</fullName>
    </submittedName>
</protein>
<comment type="caution">
    <text evidence="1">The sequence shown here is derived from an EMBL/GenBank/DDBJ whole genome shotgun (WGS) entry which is preliminary data.</text>
</comment>
<reference evidence="1" key="1">
    <citation type="submission" date="2020-01" db="EMBL/GenBank/DDBJ databases">
        <title>Development of genomics and gene disruption for Polysphondylium violaceum indicates a role for the polyketide synthase stlB in stalk morphogenesis.</title>
        <authorList>
            <person name="Narita B."/>
            <person name="Kawabe Y."/>
            <person name="Kin K."/>
            <person name="Saito T."/>
            <person name="Gibbs R."/>
            <person name="Kuspa A."/>
            <person name="Muzny D."/>
            <person name="Queller D."/>
            <person name="Richards S."/>
            <person name="Strassman J."/>
            <person name="Sucgang R."/>
            <person name="Worley K."/>
            <person name="Schaap P."/>
        </authorList>
    </citation>
    <scope>NUCLEOTIDE SEQUENCE</scope>
    <source>
        <strain evidence="1">QSvi11</strain>
    </source>
</reference>
<dbReference type="Proteomes" id="UP000695562">
    <property type="component" value="Unassembled WGS sequence"/>
</dbReference>
<proteinExistence type="predicted"/>
<evidence type="ECO:0000313" key="2">
    <source>
        <dbReference type="Proteomes" id="UP000695562"/>
    </source>
</evidence>
<dbReference type="EMBL" id="AJWJ01000227">
    <property type="protein sequence ID" value="KAF2073100.1"/>
    <property type="molecule type" value="Genomic_DNA"/>
</dbReference>
<gene>
    <name evidence="1" type="ORF">CYY_005594</name>
</gene>
<dbReference type="AlphaFoldDB" id="A0A8J4PTZ9"/>
<organism evidence="1 2">
    <name type="scientific">Polysphondylium violaceum</name>
    <dbReference type="NCBI Taxonomy" id="133409"/>
    <lineage>
        <taxon>Eukaryota</taxon>
        <taxon>Amoebozoa</taxon>
        <taxon>Evosea</taxon>
        <taxon>Eumycetozoa</taxon>
        <taxon>Dictyostelia</taxon>
        <taxon>Dictyosteliales</taxon>
        <taxon>Dictyosteliaceae</taxon>
        <taxon>Polysphondylium</taxon>
    </lineage>
</organism>
<evidence type="ECO:0000313" key="1">
    <source>
        <dbReference type="EMBL" id="KAF2073100.1"/>
    </source>
</evidence>
<accession>A0A8J4PTZ9</accession>
<keyword evidence="2" id="KW-1185">Reference proteome</keyword>